<proteinExistence type="predicted"/>
<name>A0A291AXI7_9CAUD</name>
<dbReference type="InterPro" id="IPR036390">
    <property type="entry name" value="WH_DNA-bd_sf"/>
</dbReference>
<evidence type="ECO:0000313" key="2">
    <source>
        <dbReference type="Proteomes" id="UP000223389"/>
    </source>
</evidence>
<dbReference type="Proteomes" id="UP000223389">
    <property type="component" value="Segment"/>
</dbReference>
<sequence>MMKDCWSVHSAVRQMLIALNTMMDGTQNAMSVMQGQSRAWIKCAQQGNGTHATDTSTPPMTSIRRQRSVIMDYKSQIMRVIMMHPGATRAYIEKHCGGKHSSTTTHRLHEMLALGFIRREKSVIRGGKWQYKYFISDDAAGIDDAIKCHLLDNAGAEVKEISAATGIDYRIVKSRIRIMFHNGDVTRSYDNHKKLWSYSWKGQEVNVSNLFNSLLRSARGYHGKNKTQEERV</sequence>
<accession>A0A291AXI7</accession>
<dbReference type="EMBL" id="MF158038">
    <property type="protein sequence ID" value="ATE85693.1"/>
    <property type="molecule type" value="Genomic_DNA"/>
</dbReference>
<reference evidence="1 2" key="1">
    <citation type="submission" date="2017-05" db="EMBL/GenBank/DDBJ databases">
        <title>The isolation and characterization of 16 novel Shigella-infecting phages from the environment.</title>
        <authorList>
            <person name="Doore S.M."/>
            <person name="Schrad J.R."/>
            <person name="Dover J.A."/>
            <person name="Parent K.N."/>
        </authorList>
    </citation>
    <scope>NUCLEOTIDE SEQUENCE [LARGE SCALE GENOMIC DNA]</scope>
</reference>
<keyword evidence="2" id="KW-1185">Reference proteome</keyword>
<dbReference type="SUPFAM" id="SSF46785">
    <property type="entry name" value="Winged helix' DNA-binding domain"/>
    <property type="match status" value="1"/>
</dbReference>
<evidence type="ECO:0000313" key="1">
    <source>
        <dbReference type="EMBL" id="ATE85693.1"/>
    </source>
</evidence>
<protein>
    <submittedName>
        <fullName evidence="1">Winged helix-turn-helix domain-containing protein</fullName>
    </submittedName>
</protein>
<organism evidence="1 2">
    <name type="scientific">Shigella phage Sf11 SMD-2017</name>
    <dbReference type="NCBI Taxonomy" id="2282196"/>
    <lineage>
        <taxon>Viruses</taxon>
        <taxon>Duplodnaviria</taxon>
        <taxon>Heunggongvirae</taxon>
        <taxon>Uroviricota</taxon>
        <taxon>Caudoviricetes</taxon>
        <taxon>Cedarrivervirus</taxon>
        <taxon>Cedarrivervirus Sf11</taxon>
    </lineage>
</organism>
<gene>
    <name evidence="1" type="ORF">Sf11_gp46</name>
</gene>